<evidence type="ECO:0000313" key="9">
    <source>
        <dbReference type="EMBL" id="MFC3980063.1"/>
    </source>
</evidence>
<protein>
    <submittedName>
        <fullName evidence="9">MFS transporter</fullName>
    </submittedName>
</protein>
<evidence type="ECO:0000256" key="6">
    <source>
        <dbReference type="ARBA" id="ARBA00023136"/>
    </source>
</evidence>
<feature type="transmembrane region" description="Helical" evidence="7">
    <location>
        <begin position="296"/>
        <end position="315"/>
    </location>
</feature>
<accession>A0ABV8EYB3</accession>
<feature type="transmembrane region" description="Helical" evidence="7">
    <location>
        <begin position="385"/>
        <end position="406"/>
    </location>
</feature>
<dbReference type="SUPFAM" id="SSF103473">
    <property type="entry name" value="MFS general substrate transporter"/>
    <property type="match status" value="1"/>
</dbReference>
<sequence>MNTGEAAIEAGEARDKRPLFRNRDFTLLWGGAAFTTLGAQITILAYPMLVLWGGGTTSAAGLVSGAALLPYLLVQLPAGAVADRYDRRRLMIISDVGCLLAASSVMLAVFLDRIWLPHLMVAAFVQGSLAIFYDLAERSAVKNLVREDQVPGALSQNEARHRAMIMLGQPLGGFLLSLVRWVPFLFTAVAHLASLLMLLAIRRKFQTDRAEQPSGRLAADVAEGVTWLWRQSFLRNVMLLVSVSNLVFEGMSLSLMVIVRGSGGSPSSIGVVVAISGVGGLLGAMTSIWWRRRLSLPALIVAGLLVWTLCVPSLAFFSDPVLLGVVFAFCGYIGGVFNVAGGVYLVGLAQDHILSRAISVAMLLGAGASFLGAFAGGFVLDAAGVGRTVLVMTVLMGSLALVALLSPSVRAGARTREGGRLSAEDAAALD</sequence>
<dbReference type="PANTHER" id="PTHR23513:SF6">
    <property type="entry name" value="MAJOR FACILITATOR SUPERFAMILY ASSOCIATED DOMAIN-CONTAINING PROTEIN"/>
    <property type="match status" value="1"/>
</dbReference>
<dbReference type="InterPro" id="IPR010290">
    <property type="entry name" value="TM_effector"/>
</dbReference>
<feature type="transmembrane region" description="Helical" evidence="7">
    <location>
        <begin position="26"/>
        <end position="46"/>
    </location>
</feature>
<reference evidence="10" key="1">
    <citation type="journal article" date="2019" name="Int. J. Syst. Evol. Microbiol.">
        <title>The Global Catalogue of Microorganisms (GCM) 10K type strain sequencing project: providing services to taxonomists for standard genome sequencing and annotation.</title>
        <authorList>
            <consortium name="The Broad Institute Genomics Platform"/>
            <consortium name="The Broad Institute Genome Sequencing Center for Infectious Disease"/>
            <person name="Wu L."/>
            <person name="Ma J."/>
        </authorList>
    </citation>
    <scope>NUCLEOTIDE SEQUENCE [LARGE SCALE GENOMIC DNA]</scope>
    <source>
        <strain evidence="10">TBRC 7912</strain>
    </source>
</reference>
<evidence type="ECO:0000256" key="1">
    <source>
        <dbReference type="ARBA" id="ARBA00004651"/>
    </source>
</evidence>
<organism evidence="9 10">
    <name type="scientific">Streptosporangium jomthongense</name>
    <dbReference type="NCBI Taxonomy" id="1193683"/>
    <lineage>
        <taxon>Bacteria</taxon>
        <taxon>Bacillati</taxon>
        <taxon>Actinomycetota</taxon>
        <taxon>Actinomycetes</taxon>
        <taxon>Streptosporangiales</taxon>
        <taxon>Streptosporangiaceae</taxon>
        <taxon>Streptosporangium</taxon>
    </lineage>
</organism>
<feature type="transmembrane region" description="Helical" evidence="7">
    <location>
        <begin position="358"/>
        <end position="379"/>
    </location>
</feature>
<evidence type="ECO:0000256" key="5">
    <source>
        <dbReference type="ARBA" id="ARBA00022989"/>
    </source>
</evidence>
<feature type="transmembrane region" description="Helical" evidence="7">
    <location>
        <begin position="321"/>
        <end position="346"/>
    </location>
</feature>
<keyword evidence="2" id="KW-0813">Transport</keyword>
<evidence type="ECO:0000256" key="7">
    <source>
        <dbReference type="SAM" id="Phobius"/>
    </source>
</evidence>
<feature type="transmembrane region" description="Helical" evidence="7">
    <location>
        <begin position="265"/>
        <end position="284"/>
    </location>
</feature>
<keyword evidence="10" id="KW-1185">Reference proteome</keyword>
<dbReference type="CDD" id="cd06173">
    <property type="entry name" value="MFS_MefA_like"/>
    <property type="match status" value="1"/>
</dbReference>
<gene>
    <name evidence="9" type="ORF">ACFOYY_08020</name>
</gene>
<dbReference type="Proteomes" id="UP001595698">
    <property type="component" value="Unassembled WGS sequence"/>
</dbReference>
<evidence type="ECO:0000256" key="3">
    <source>
        <dbReference type="ARBA" id="ARBA00022475"/>
    </source>
</evidence>
<feature type="transmembrane region" description="Helical" evidence="7">
    <location>
        <begin position="237"/>
        <end position="259"/>
    </location>
</feature>
<dbReference type="Pfam" id="PF05977">
    <property type="entry name" value="MFS_3"/>
    <property type="match status" value="1"/>
</dbReference>
<evidence type="ECO:0000256" key="2">
    <source>
        <dbReference type="ARBA" id="ARBA00022448"/>
    </source>
</evidence>
<proteinExistence type="predicted"/>
<dbReference type="Gene3D" id="1.20.1250.20">
    <property type="entry name" value="MFS general substrate transporter like domains"/>
    <property type="match status" value="1"/>
</dbReference>
<feature type="transmembrane region" description="Helical" evidence="7">
    <location>
        <begin position="58"/>
        <end position="78"/>
    </location>
</feature>
<feature type="transmembrane region" description="Helical" evidence="7">
    <location>
        <begin position="90"/>
        <end position="111"/>
    </location>
</feature>
<evidence type="ECO:0000313" key="10">
    <source>
        <dbReference type="Proteomes" id="UP001595698"/>
    </source>
</evidence>
<evidence type="ECO:0000259" key="8">
    <source>
        <dbReference type="PROSITE" id="PS50850"/>
    </source>
</evidence>
<keyword evidence="5 7" id="KW-1133">Transmembrane helix</keyword>
<evidence type="ECO:0000256" key="4">
    <source>
        <dbReference type="ARBA" id="ARBA00022692"/>
    </source>
</evidence>
<comment type="caution">
    <text evidence="9">The sequence shown here is derived from an EMBL/GenBank/DDBJ whole genome shotgun (WGS) entry which is preliminary data.</text>
</comment>
<feature type="domain" description="Major facilitator superfamily (MFS) profile" evidence="8">
    <location>
        <begin position="24"/>
        <end position="410"/>
    </location>
</feature>
<keyword evidence="4 7" id="KW-0812">Transmembrane</keyword>
<dbReference type="InterPro" id="IPR036259">
    <property type="entry name" value="MFS_trans_sf"/>
</dbReference>
<name>A0ABV8EYB3_9ACTN</name>
<keyword evidence="3" id="KW-1003">Cell membrane</keyword>
<dbReference type="EMBL" id="JBHSBC010000008">
    <property type="protein sequence ID" value="MFC3980063.1"/>
    <property type="molecule type" value="Genomic_DNA"/>
</dbReference>
<feature type="transmembrane region" description="Helical" evidence="7">
    <location>
        <begin position="181"/>
        <end position="201"/>
    </location>
</feature>
<dbReference type="PANTHER" id="PTHR23513">
    <property type="entry name" value="INTEGRAL MEMBRANE EFFLUX PROTEIN-RELATED"/>
    <property type="match status" value="1"/>
</dbReference>
<keyword evidence="6 7" id="KW-0472">Membrane</keyword>
<dbReference type="PROSITE" id="PS50850">
    <property type="entry name" value="MFS"/>
    <property type="match status" value="1"/>
</dbReference>
<dbReference type="InterPro" id="IPR020846">
    <property type="entry name" value="MFS_dom"/>
</dbReference>
<comment type="subcellular location">
    <subcellularLocation>
        <location evidence="1">Cell membrane</location>
        <topology evidence="1">Multi-pass membrane protein</topology>
    </subcellularLocation>
</comment>
<dbReference type="RefSeq" id="WP_386188986.1">
    <property type="nucleotide sequence ID" value="NZ_JBHSBC010000008.1"/>
</dbReference>